<organism evidence="1">
    <name type="scientific">marine sediment metagenome</name>
    <dbReference type="NCBI Taxonomy" id="412755"/>
    <lineage>
        <taxon>unclassified sequences</taxon>
        <taxon>metagenomes</taxon>
        <taxon>ecological metagenomes</taxon>
    </lineage>
</organism>
<dbReference type="EMBL" id="LAZR01062398">
    <property type="protein sequence ID" value="KKK61598.1"/>
    <property type="molecule type" value="Genomic_DNA"/>
</dbReference>
<name>A0A0F8WY60_9ZZZZ</name>
<reference evidence="1" key="1">
    <citation type="journal article" date="2015" name="Nature">
        <title>Complex archaea that bridge the gap between prokaryotes and eukaryotes.</title>
        <authorList>
            <person name="Spang A."/>
            <person name="Saw J.H."/>
            <person name="Jorgensen S.L."/>
            <person name="Zaremba-Niedzwiedzka K."/>
            <person name="Martijn J."/>
            <person name="Lind A.E."/>
            <person name="van Eijk R."/>
            <person name="Schleper C."/>
            <person name="Guy L."/>
            <person name="Ettema T.J."/>
        </authorList>
    </citation>
    <scope>NUCLEOTIDE SEQUENCE</scope>
</reference>
<evidence type="ECO:0008006" key="2">
    <source>
        <dbReference type="Google" id="ProtNLM"/>
    </source>
</evidence>
<protein>
    <recommendedName>
        <fullName evidence="2">Phage head morphogenesis domain-containing protein</fullName>
    </recommendedName>
</protein>
<comment type="caution">
    <text evidence="1">The sequence shown here is derived from an EMBL/GenBank/DDBJ whole genome shotgun (WGS) entry which is preliminary data.</text>
</comment>
<feature type="non-terminal residue" evidence="1">
    <location>
        <position position="1"/>
    </location>
</feature>
<evidence type="ECO:0000313" key="1">
    <source>
        <dbReference type="EMBL" id="KKK61598.1"/>
    </source>
</evidence>
<accession>A0A0F8WY60</accession>
<dbReference type="AlphaFoldDB" id="A0A0F8WY60"/>
<proteinExistence type="predicted"/>
<gene>
    <name evidence="1" type="ORF">LCGC14_3012710</name>
</gene>
<sequence>NVRTVEWLTVVDARVDPDCEALHEEQWPIDSIPNEPPLHPRCRCWLSPVVDGQPLTQPEKVKAIGIQTDPAEES</sequence>